<dbReference type="EMBL" id="JANJQO010000029">
    <property type="protein sequence ID" value="KAJ2983445.1"/>
    <property type="molecule type" value="Genomic_DNA"/>
</dbReference>
<dbReference type="Proteomes" id="UP001143910">
    <property type="component" value="Unassembled WGS sequence"/>
</dbReference>
<name>A0ACC1NVT8_9HYPO</name>
<keyword evidence="2" id="KW-1185">Reference proteome</keyword>
<evidence type="ECO:0000313" key="1">
    <source>
        <dbReference type="EMBL" id="KAJ2983445.1"/>
    </source>
</evidence>
<evidence type="ECO:0000313" key="2">
    <source>
        <dbReference type="Proteomes" id="UP001143910"/>
    </source>
</evidence>
<sequence length="305" mass="35443">MAPRPIFMVTHPRACSTAFERVFMARRDILECSHEPFADAFYLGPELMSSRFKDQNADRGSLGMSCSDTYQSVLDSFAEIQSQGKRLFIKDMAYYLFQPDQQPTGVAPSVSSNEEPNNPTVLPLNVLEKFHFTFLIRHPRRSIPSYWRCCLPPLSDRNGFPYFLPNEAGYEELVRLFDFLRVNGVIDQDHLTVLDADDLLDNPEKMIRAFCERTGIDYSPQMLEWSEEDRRIAIEKFAKFDGFHDDCIRSTRLEGRSHAQKVSTVESENAEWLKKYGPEAQKIIRQTVNDNIPYYEYLKRFTLKC</sequence>
<protein>
    <submittedName>
        <fullName evidence="1">Uncharacterized protein</fullName>
    </submittedName>
</protein>
<accession>A0ACC1NVT8</accession>
<reference evidence="1" key="1">
    <citation type="submission" date="2022-08" db="EMBL/GenBank/DDBJ databases">
        <title>Genome Sequence of Lecanicillium fungicola.</title>
        <authorList>
            <person name="Buettner E."/>
        </authorList>
    </citation>
    <scope>NUCLEOTIDE SEQUENCE</scope>
    <source>
        <strain evidence="1">Babe33</strain>
    </source>
</reference>
<organism evidence="1 2">
    <name type="scientific">Zarea fungicola</name>
    <dbReference type="NCBI Taxonomy" id="93591"/>
    <lineage>
        <taxon>Eukaryota</taxon>
        <taxon>Fungi</taxon>
        <taxon>Dikarya</taxon>
        <taxon>Ascomycota</taxon>
        <taxon>Pezizomycotina</taxon>
        <taxon>Sordariomycetes</taxon>
        <taxon>Hypocreomycetidae</taxon>
        <taxon>Hypocreales</taxon>
        <taxon>Cordycipitaceae</taxon>
        <taxon>Zarea</taxon>
    </lineage>
</organism>
<comment type="caution">
    <text evidence="1">The sequence shown here is derived from an EMBL/GenBank/DDBJ whole genome shotgun (WGS) entry which is preliminary data.</text>
</comment>
<proteinExistence type="predicted"/>
<gene>
    <name evidence="1" type="ORF">NQ176_g694</name>
</gene>